<dbReference type="PANTHER" id="PTHR11723:SF17">
    <property type="entry name" value="PROTEIN EXTRA-MACROCHAETAE"/>
    <property type="match status" value="1"/>
</dbReference>
<dbReference type="GO" id="GO:0005634">
    <property type="term" value="C:nucleus"/>
    <property type="evidence" value="ECO:0007669"/>
    <property type="project" value="UniProtKB-SubCell"/>
</dbReference>
<dbReference type="PANTHER" id="PTHR11723">
    <property type="entry name" value="DNA-BINDING PROTEIN INHIBITOR"/>
    <property type="match status" value="1"/>
</dbReference>
<comment type="subcellular location">
    <subcellularLocation>
        <location evidence="1">Nucleus</location>
    </subcellularLocation>
</comment>
<evidence type="ECO:0000256" key="4">
    <source>
        <dbReference type="ARBA" id="ARBA00023163"/>
    </source>
</evidence>
<dbReference type="Pfam" id="PF00010">
    <property type="entry name" value="HLH"/>
    <property type="match status" value="1"/>
</dbReference>
<dbReference type="SMART" id="SM00353">
    <property type="entry name" value="HLH"/>
    <property type="match status" value="1"/>
</dbReference>
<dbReference type="GO" id="GO:0003677">
    <property type="term" value="F:DNA binding"/>
    <property type="evidence" value="ECO:0007669"/>
    <property type="project" value="UniProtKB-KW"/>
</dbReference>
<evidence type="ECO:0000256" key="3">
    <source>
        <dbReference type="ARBA" id="ARBA00023015"/>
    </source>
</evidence>
<dbReference type="AlphaFoldDB" id="K1QPT0"/>
<dbReference type="GO" id="GO:0032922">
    <property type="term" value="P:circadian regulation of gene expression"/>
    <property type="evidence" value="ECO:0007669"/>
    <property type="project" value="TreeGrafter"/>
</dbReference>
<keyword evidence="5" id="KW-0539">Nucleus</keyword>
<proteinExistence type="predicted"/>
<organism evidence="6">
    <name type="scientific">Magallana gigas</name>
    <name type="common">Pacific oyster</name>
    <name type="synonym">Crassostrea gigas</name>
    <dbReference type="NCBI Taxonomy" id="29159"/>
    <lineage>
        <taxon>Eukaryota</taxon>
        <taxon>Metazoa</taxon>
        <taxon>Spiralia</taxon>
        <taxon>Lophotrochozoa</taxon>
        <taxon>Mollusca</taxon>
        <taxon>Bivalvia</taxon>
        <taxon>Autobranchia</taxon>
        <taxon>Pteriomorphia</taxon>
        <taxon>Ostreida</taxon>
        <taxon>Ostreoidea</taxon>
        <taxon>Ostreidae</taxon>
        <taxon>Magallana</taxon>
    </lineage>
</organism>
<keyword evidence="3" id="KW-0805">Transcription regulation</keyword>
<evidence type="ECO:0000256" key="5">
    <source>
        <dbReference type="ARBA" id="ARBA00023242"/>
    </source>
</evidence>
<dbReference type="GO" id="GO:0046983">
    <property type="term" value="F:protein dimerization activity"/>
    <property type="evidence" value="ECO:0007669"/>
    <property type="project" value="InterPro"/>
</dbReference>
<dbReference type="GO" id="GO:0030154">
    <property type="term" value="P:cell differentiation"/>
    <property type="evidence" value="ECO:0007669"/>
    <property type="project" value="TreeGrafter"/>
</dbReference>
<dbReference type="GO" id="GO:0000122">
    <property type="term" value="P:negative regulation of transcription by RNA polymerase II"/>
    <property type="evidence" value="ECO:0007669"/>
    <property type="project" value="InterPro"/>
</dbReference>
<reference evidence="6" key="1">
    <citation type="journal article" date="2012" name="Nature">
        <title>The oyster genome reveals stress adaptation and complexity of shell formation.</title>
        <authorList>
            <person name="Zhang G."/>
            <person name="Fang X."/>
            <person name="Guo X."/>
            <person name="Li L."/>
            <person name="Luo R."/>
            <person name="Xu F."/>
            <person name="Yang P."/>
            <person name="Zhang L."/>
            <person name="Wang X."/>
            <person name="Qi H."/>
            <person name="Xiong Z."/>
            <person name="Que H."/>
            <person name="Xie Y."/>
            <person name="Holland P.W."/>
            <person name="Paps J."/>
            <person name="Zhu Y."/>
            <person name="Wu F."/>
            <person name="Chen Y."/>
            <person name="Wang J."/>
            <person name="Peng C."/>
            <person name="Meng J."/>
            <person name="Yang L."/>
            <person name="Liu J."/>
            <person name="Wen B."/>
            <person name="Zhang N."/>
            <person name="Huang Z."/>
            <person name="Zhu Q."/>
            <person name="Feng Y."/>
            <person name="Mount A."/>
            <person name="Hedgecock D."/>
            <person name="Xu Z."/>
            <person name="Liu Y."/>
            <person name="Domazet-Loso T."/>
            <person name="Du Y."/>
            <person name="Sun X."/>
            <person name="Zhang S."/>
            <person name="Liu B."/>
            <person name="Cheng P."/>
            <person name="Jiang X."/>
            <person name="Li J."/>
            <person name="Fan D."/>
            <person name="Wang W."/>
            <person name="Fu W."/>
            <person name="Wang T."/>
            <person name="Wang B."/>
            <person name="Zhang J."/>
            <person name="Peng Z."/>
            <person name="Li Y."/>
            <person name="Li N."/>
            <person name="Wang J."/>
            <person name="Chen M."/>
            <person name="He Y."/>
            <person name="Tan F."/>
            <person name="Song X."/>
            <person name="Zheng Q."/>
            <person name="Huang R."/>
            <person name="Yang H."/>
            <person name="Du X."/>
            <person name="Chen L."/>
            <person name="Yang M."/>
            <person name="Gaffney P.M."/>
            <person name="Wang S."/>
            <person name="Luo L."/>
            <person name="She Z."/>
            <person name="Ming Y."/>
            <person name="Huang W."/>
            <person name="Zhang S."/>
            <person name="Huang B."/>
            <person name="Zhang Y."/>
            <person name="Qu T."/>
            <person name="Ni P."/>
            <person name="Miao G."/>
            <person name="Wang J."/>
            <person name="Wang Q."/>
            <person name="Steinberg C.E."/>
            <person name="Wang H."/>
            <person name="Li N."/>
            <person name="Qian L."/>
            <person name="Zhang G."/>
            <person name="Li Y."/>
            <person name="Yang H."/>
            <person name="Liu X."/>
            <person name="Wang J."/>
            <person name="Yin Y."/>
            <person name="Wang J."/>
        </authorList>
    </citation>
    <scope>NUCLEOTIDE SEQUENCE [LARGE SCALE GENOMIC DNA]</scope>
    <source>
        <strain evidence="6">05x7-T-G4-1.051#20</strain>
    </source>
</reference>
<keyword evidence="2" id="KW-0678">Repressor</keyword>
<dbReference type="InterPro" id="IPR036638">
    <property type="entry name" value="HLH_DNA-bd_sf"/>
</dbReference>
<dbReference type="CDD" id="cd19684">
    <property type="entry name" value="bHLH_dnHLH_ID"/>
    <property type="match status" value="1"/>
</dbReference>
<dbReference type="InterPro" id="IPR026052">
    <property type="entry name" value="DNA-bd_prot-inh"/>
</dbReference>
<dbReference type="SUPFAM" id="SSF47459">
    <property type="entry name" value="HLH, helix-loop-helix DNA-binding domain"/>
    <property type="match status" value="1"/>
</dbReference>
<keyword evidence="4" id="KW-0804">Transcription</keyword>
<dbReference type="GO" id="GO:0005737">
    <property type="term" value="C:cytoplasm"/>
    <property type="evidence" value="ECO:0007669"/>
    <property type="project" value="InterPro"/>
</dbReference>
<evidence type="ECO:0000313" key="6">
    <source>
        <dbReference type="EMBL" id="EKC35853.1"/>
    </source>
</evidence>
<dbReference type="EMBL" id="JH818074">
    <property type="protein sequence ID" value="EKC35853.1"/>
    <property type="molecule type" value="Genomic_DNA"/>
</dbReference>
<evidence type="ECO:0000256" key="1">
    <source>
        <dbReference type="ARBA" id="ARBA00004123"/>
    </source>
</evidence>
<evidence type="ECO:0000256" key="2">
    <source>
        <dbReference type="ARBA" id="ARBA00022491"/>
    </source>
</evidence>
<keyword evidence="6" id="KW-0238">DNA-binding</keyword>
<sequence length="197" mass="21743">MKAIAQPCVRPVEIAMKKDSMKVMKSKVDEQCAAEMQACFSKLKELVPSVPQDRKLSKTQLLQHVIDYILDLETALDFNPAVLSVPLPSVNRAPLSEKPEPNTIQSISQMTLPMDEDESCDTKSFVLYQFTGMEIKGKVRRPGGPLLVLPFIDCSTIIACSVARICQKVHVSSAEVMPSYRKSSADPSQLRGGNYAI</sequence>
<name>K1QPT0_MAGGI</name>
<dbReference type="Gene3D" id="4.10.280.10">
    <property type="entry name" value="Helix-loop-helix DNA-binding domain"/>
    <property type="match status" value="1"/>
</dbReference>
<accession>K1QPT0</accession>
<dbReference type="HOGENOM" id="CLU_1385401_0_0_1"/>
<protein>
    <submittedName>
        <fullName evidence="6">DNA-binding protein inhibitor ID-2</fullName>
    </submittedName>
</protein>
<gene>
    <name evidence="6" type="ORF">CGI_10019266</name>
</gene>
<dbReference type="InParanoid" id="K1QPT0"/>
<dbReference type="InterPro" id="IPR011598">
    <property type="entry name" value="bHLH_dom"/>
</dbReference>
<dbReference type="PROSITE" id="PS50888">
    <property type="entry name" value="BHLH"/>
    <property type="match status" value="1"/>
</dbReference>